<sequence>DGCCGAVHRAATHIRTLQASIAEEDEKPQLRDVLRSRFQFDLTLLHFAVKVVANVDPAGQACLALLTAKADPRIKAFEGETPLHWAATDGCREIYDELAAAARRLEAEEAVRGRLVSGQGGSTEEPPSTVEPLLAETQKILRRRLVRLEVERDESQRKGDEDSSMWLQAGMLAFKHAVLQPKLRREGGESHPPSPKKSAAKSRASATGPTSARRASAVGVSSPGTRRVSGSGLARQTSPGGLSPPVRRSSVVSGSPASPGGSSGSPRTSPPKLQRTRRASLA</sequence>
<feature type="region of interest" description="Disordered" evidence="2">
    <location>
        <begin position="184"/>
        <end position="282"/>
    </location>
</feature>
<evidence type="ECO:0000313" key="4">
    <source>
        <dbReference type="Proteomes" id="UP000601435"/>
    </source>
</evidence>
<dbReference type="EMBL" id="CAJNJA010035786">
    <property type="protein sequence ID" value="CAE7711352.1"/>
    <property type="molecule type" value="Genomic_DNA"/>
</dbReference>
<proteinExistence type="predicted"/>
<keyword evidence="4" id="KW-1185">Reference proteome</keyword>
<dbReference type="Proteomes" id="UP000601435">
    <property type="component" value="Unassembled WGS sequence"/>
</dbReference>
<dbReference type="InterPro" id="IPR036770">
    <property type="entry name" value="Ankyrin_rpt-contain_sf"/>
</dbReference>
<feature type="compositionally biased region" description="Low complexity" evidence="2">
    <location>
        <begin position="201"/>
        <end position="222"/>
    </location>
</feature>
<gene>
    <name evidence="3" type="ORF">SNEC2469_LOCUS20526</name>
</gene>
<feature type="region of interest" description="Disordered" evidence="2">
    <location>
        <begin position="114"/>
        <end position="135"/>
    </location>
</feature>
<dbReference type="OrthoDB" id="341259at2759"/>
<evidence type="ECO:0000256" key="1">
    <source>
        <dbReference type="PROSITE-ProRule" id="PRU00023"/>
    </source>
</evidence>
<keyword evidence="1" id="KW-0040">ANK repeat</keyword>
<comment type="caution">
    <text evidence="3">The sequence shown here is derived from an EMBL/GenBank/DDBJ whole genome shotgun (WGS) entry which is preliminary data.</text>
</comment>
<protein>
    <recommendedName>
        <fullName evidence="5">ANK_REP_REGION domain-containing protein</fullName>
    </recommendedName>
</protein>
<accession>A0A812X2F2</accession>
<reference evidence="3" key="1">
    <citation type="submission" date="2021-02" db="EMBL/GenBank/DDBJ databases">
        <authorList>
            <person name="Dougan E. K."/>
            <person name="Rhodes N."/>
            <person name="Thang M."/>
            <person name="Chan C."/>
        </authorList>
    </citation>
    <scope>NUCLEOTIDE SEQUENCE</scope>
</reference>
<name>A0A812X2F2_9DINO</name>
<evidence type="ECO:0008006" key="5">
    <source>
        <dbReference type="Google" id="ProtNLM"/>
    </source>
</evidence>
<dbReference type="Gene3D" id="1.25.40.20">
    <property type="entry name" value="Ankyrin repeat-containing domain"/>
    <property type="match status" value="1"/>
</dbReference>
<dbReference type="PROSITE" id="PS50088">
    <property type="entry name" value="ANK_REPEAT"/>
    <property type="match status" value="1"/>
</dbReference>
<dbReference type="InterPro" id="IPR002110">
    <property type="entry name" value="Ankyrin_rpt"/>
</dbReference>
<dbReference type="AlphaFoldDB" id="A0A812X2F2"/>
<evidence type="ECO:0000313" key="3">
    <source>
        <dbReference type="EMBL" id="CAE7711352.1"/>
    </source>
</evidence>
<evidence type="ECO:0000256" key="2">
    <source>
        <dbReference type="SAM" id="MobiDB-lite"/>
    </source>
</evidence>
<feature type="compositionally biased region" description="Low complexity" evidence="2">
    <location>
        <begin position="243"/>
        <end position="271"/>
    </location>
</feature>
<feature type="repeat" description="ANK" evidence="1">
    <location>
        <begin position="78"/>
        <end position="110"/>
    </location>
</feature>
<feature type="non-terminal residue" evidence="3">
    <location>
        <position position="282"/>
    </location>
</feature>
<organism evidence="3 4">
    <name type="scientific">Symbiodinium necroappetens</name>
    <dbReference type="NCBI Taxonomy" id="1628268"/>
    <lineage>
        <taxon>Eukaryota</taxon>
        <taxon>Sar</taxon>
        <taxon>Alveolata</taxon>
        <taxon>Dinophyceae</taxon>
        <taxon>Suessiales</taxon>
        <taxon>Symbiodiniaceae</taxon>
        <taxon>Symbiodinium</taxon>
    </lineage>
</organism>
<dbReference type="SUPFAM" id="SSF48403">
    <property type="entry name" value="Ankyrin repeat"/>
    <property type="match status" value="1"/>
</dbReference>